<keyword evidence="3" id="KW-0548">Nucleotidyltransferase</keyword>
<dbReference type="InterPro" id="IPR043502">
    <property type="entry name" value="DNA/RNA_pol_sf"/>
</dbReference>
<evidence type="ECO:0000256" key="4">
    <source>
        <dbReference type="ARBA" id="ARBA00022722"/>
    </source>
</evidence>
<evidence type="ECO:0000256" key="10">
    <source>
        <dbReference type="SAM" id="Coils"/>
    </source>
</evidence>
<dbReference type="SMART" id="SM00343">
    <property type="entry name" value="ZnF_C2HC"/>
    <property type="match status" value="1"/>
</dbReference>
<evidence type="ECO:0000256" key="1">
    <source>
        <dbReference type="ARBA" id="ARBA00022670"/>
    </source>
</evidence>
<keyword evidence="10" id="KW-0175">Coiled coil</keyword>
<dbReference type="EMBL" id="JACTNZ010000009">
    <property type="protein sequence ID" value="KAG5533437.1"/>
    <property type="molecule type" value="Genomic_DNA"/>
</dbReference>
<gene>
    <name evidence="14" type="ORF">RHGRI_027564</name>
</gene>
<name>A0AAV6IYZ1_9ERIC</name>
<dbReference type="Proteomes" id="UP000823749">
    <property type="component" value="Chromosome 9"/>
</dbReference>
<keyword evidence="9" id="KW-0862">Zinc</keyword>
<feature type="region of interest" description="Disordered" evidence="11">
    <location>
        <begin position="47"/>
        <end position="111"/>
    </location>
</feature>
<dbReference type="InterPro" id="IPR043128">
    <property type="entry name" value="Rev_trsase/Diguanyl_cyclase"/>
</dbReference>
<dbReference type="PROSITE" id="PS50878">
    <property type="entry name" value="RT_POL"/>
    <property type="match status" value="1"/>
</dbReference>
<dbReference type="CDD" id="cd01647">
    <property type="entry name" value="RT_LTR"/>
    <property type="match status" value="1"/>
</dbReference>
<feature type="domain" description="Reverse transcriptase" evidence="13">
    <location>
        <begin position="454"/>
        <end position="633"/>
    </location>
</feature>
<keyword evidence="9" id="KW-0863">Zinc-finger</keyword>
<keyword evidence="5" id="KW-0064">Aspartyl protease</keyword>
<organism evidence="14 15">
    <name type="scientific">Rhododendron griersonianum</name>
    <dbReference type="NCBI Taxonomy" id="479676"/>
    <lineage>
        <taxon>Eukaryota</taxon>
        <taxon>Viridiplantae</taxon>
        <taxon>Streptophyta</taxon>
        <taxon>Embryophyta</taxon>
        <taxon>Tracheophyta</taxon>
        <taxon>Spermatophyta</taxon>
        <taxon>Magnoliopsida</taxon>
        <taxon>eudicotyledons</taxon>
        <taxon>Gunneridae</taxon>
        <taxon>Pentapetalae</taxon>
        <taxon>asterids</taxon>
        <taxon>Ericales</taxon>
        <taxon>Ericaceae</taxon>
        <taxon>Ericoideae</taxon>
        <taxon>Rhodoreae</taxon>
        <taxon>Rhododendron</taxon>
    </lineage>
</organism>
<evidence type="ECO:0000313" key="14">
    <source>
        <dbReference type="EMBL" id="KAG5533437.1"/>
    </source>
</evidence>
<keyword evidence="6" id="KW-0255">Endonuclease</keyword>
<dbReference type="Pfam" id="PF00098">
    <property type="entry name" value="zf-CCHC"/>
    <property type="match status" value="1"/>
</dbReference>
<evidence type="ECO:0008006" key="16">
    <source>
        <dbReference type="Google" id="ProtNLM"/>
    </source>
</evidence>
<dbReference type="Pfam" id="PF17919">
    <property type="entry name" value="RT_RNaseH_2"/>
    <property type="match status" value="1"/>
</dbReference>
<feature type="coiled-coil region" evidence="10">
    <location>
        <begin position="10"/>
        <end position="37"/>
    </location>
</feature>
<evidence type="ECO:0000256" key="9">
    <source>
        <dbReference type="PROSITE-ProRule" id="PRU00047"/>
    </source>
</evidence>
<dbReference type="FunFam" id="3.10.20.370:FF:000001">
    <property type="entry name" value="Retrovirus-related Pol polyprotein from transposon 17.6-like protein"/>
    <property type="match status" value="1"/>
</dbReference>
<evidence type="ECO:0000256" key="8">
    <source>
        <dbReference type="ARBA" id="ARBA00023268"/>
    </source>
</evidence>
<dbReference type="Pfam" id="PF13650">
    <property type="entry name" value="Asp_protease_2"/>
    <property type="match status" value="1"/>
</dbReference>
<sequence length="933" mass="106343">MAPRKQRTVEEIYETDNARMQQQIDALTEQITALTVAFQQQSLNAHFTEGEEERSAAEDEENPFARDLARRRDRPHQKALQAEKQAKRRLGNYGGASGSNRNTTQPGINRGAVQVGNLPVLPQNRNPIATSGPRCFKCGEPGHRIADCKKAGPFGKGLFIESEEIVGDEFDVSLQDPVYDSANEQVVYEEHVTGDDGPLLVVRRACYTPREVKGDSWLRNNIFQSTCTIGGKVCKLVIDSGSCENVIAEEVVKKLELSTEKHPNPYKLSWLQKGKEVTVSERCLVSFSIGSHYKDKVWCDVVRMDACHILLGRPWQFDRDVQYEGRKNTYSFMFNQVKIVLVPNKDGAPKPTVERVSNLLSMHQFLGELTQTDVVYMLVGKERQGGSEIPDTLRKLVEEFNSVFPIELPSELPPVRDIQHQIDFVPGANLPNRPHYRMSPKEHEELRRQVEELLAKGHVRESLSPCAVPALLIPKKDGSWRMCVDSRAINKITVRYRFPIPRLDDLLDQLSGATVFSKLDLKSGYHQIRIREGDEWKTTFKTREGLYEWMVMPFGLSNAPSTFMRVMNQLFRPFIGRFVVVYFDDILIYSANHELHLQHLRQVLSLLHKEKFYAAIGKCSFMTESVLFLGYVVSKDGISVDESKVEAVHQWPLPKNIHEVRSFHGLASFYRRFIPNFSSIMAPLTDCMKAGKFSWTEAAKKAFQEIKQKLTSAPLLVLPDFSRPFELHCDASKVGIGAVLSQGGRPIAYFSEKLSGSRTNYSTYDIEFYAIVQSLKHWYSYLSQSEFILFSDHDALKHINSQDKLSSRHANWAAYLQQFTFVLKHKSGVMNKVADALSRRALFLTTMQTKVLGFDSFPELLLADPFFGNILRDVKAGQRSNYFCRRGFFSKATNSVFPNLAYAFDLSRNYMKRGMLGETRRFTWWPILTFGPP</sequence>
<dbReference type="InterPro" id="IPR041577">
    <property type="entry name" value="RT_RNaseH_2"/>
</dbReference>
<keyword evidence="8" id="KW-0511">Multifunctional enzyme</keyword>
<dbReference type="GO" id="GO:0016779">
    <property type="term" value="F:nucleotidyltransferase activity"/>
    <property type="evidence" value="ECO:0007669"/>
    <property type="project" value="UniProtKB-KW"/>
</dbReference>
<evidence type="ECO:0000256" key="3">
    <source>
        <dbReference type="ARBA" id="ARBA00022695"/>
    </source>
</evidence>
<feature type="compositionally biased region" description="Polar residues" evidence="11">
    <location>
        <begin position="98"/>
        <end position="107"/>
    </location>
</feature>
<dbReference type="Gene3D" id="3.10.20.370">
    <property type="match status" value="1"/>
</dbReference>
<evidence type="ECO:0000256" key="6">
    <source>
        <dbReference type="ARBA" id="ARBA00022759"/>
    </source>
</evidence>
<feature type="compositionally biased region" description="Basic and acidic residues" evidence="11">
    <location>
        <begin position="53"/>
        <end position="70"/>
    </location>
</feature>
<keyword evidence="9" id="KW-0479">Metal-binding</keyword>
<dbReference type="CDD" id="cd00303">
    <property type="entry name" value="retropepsin_like"/>
    <property type="match status" value="1"/>
</dbReference>
<protein>
    <recommendedName>
        <fullName evidence="16">Reverse transcriptase</fullName>
    </recommendedName>
</protein>
<dbReference type="GO" id="GO:0003677">
    <property type="term" value="F:DNA binding"/>
    <property type="evidence" value="ECO:0007669"/>
    <property type="project" value="UniProtKB-KW"/>
</dbReference>
<dbReference type="FunFam" id="3.30.70.270:FF:000026">
    <property type="entry name" value="Transposon Ty3-G Gag-Pol polyprotein"/>
    <property type="match status" value="1"/>
</dbReference>
<accession>A0AAV6IYZ1</accession>
<dbReference type="PROSITE" id="PS50158">
    <property type="entry name" value="ZF_CCHC"/>
    <property type="match status" value="1"/>
</dbReference>
<dbReference type="InterPro" id="IPR050951">
    <property type="entry name" value="Retrovirus_Pol_polyprotein"/>
</dbReference>
<keyword evidence="2" id="KW-0808">Transferase</keyword>
<dbReference type="GO" id="GO:0004519">
    <property type="term" value="F:endonuclease activity"/>
    <property type="evidence" value="ECO:0007669"/>
    <property type="project" value="UniProtKB-KW"/>
</dbReference>
<keyword evidence="4" id="KW-0540">Nuclease</keyword>
<dbReference type="Gene3D" id="3.10.10.10">
    <property type="entry name" value="HIV Type 1 Reverse Transcriptase, subunit A, domain 1"/>
    <property type="match status" value="1"/>
</dbReference>
<evidence type="ECO:0000259" key="12">
    <source>
        <dbReference type="PROSITE" id="PS50158"/>
    </source>
</evidence>
<dbReference type="InterPro" id="IPR001878">
    <property type="entry name" value="Znf_CCHC"/>
</dbReference>
<dbReference type="Pfam" id="PF00078">
    <property type="entry name" value="RVT_1"/>
    <property type="match status" value="1"/>
</dbReference>
<evidence type="ECO:0000256" key="5">
    <source>
        <dbReference type="ARBA" id="ARBA00022750"/>
    </source>
</evidence>
<reference evidence="14" key="1">
    <citation type="submission" date="2020-08" db="EMBL/GenBank/DDBJ databases">
        <title>Plant Genome Project.</title>
        <authorList>
            <person name="Zhang R.-G."/>
        </authorList>
    </citation>
    <scope>NUCLEOTIDE SEQUENCE</scope>
    <source>
        <strain evidence="14">WSP0</strain>
        <tissue evidence="14">Leaf</tissue>
    </source>
</reference>
<evidence type="ECO:0000313" key="15">
    <source>
        <dbReference type="Proteomes" id="UP000823749"/>
    </source>
</evidence>
<dbReference type="Gene3D" id="4.10.60.10">
    <property type="entry name" value="Zinc finger, CCHC-type"/>
    <property type="match status" value="1"/>
</dbReference>
<dbReference type="GO" id="GO:0008270">
    <property type="term" value="F:zinc ion binding"/>
    <property type="evidence" value="ECO:0007669"/>
    <property type="project" value="UniProtKB-KW"/>
</dbReference>
<dbReference type="SUPFAM" id="SSF57756">
    <property type="entry name" value="Retrovirus zinc finger-like domains"/>
    <property type="match status" value="1"/>
</dbReference>
<dbReference type="PANTHER" id="PTHR37984">
    <property type="entry name" value="PROTEIN CBG26694"/>
    <property type="match status" value="1"/>
</dbReference>
<proteinExistence type="predicted"/>
<keyword evidence="6" id="KW-0378">Hydrolase</keyword>
<dbReference type="CDD" id="cd09274">
    <property type="entry name" value="RNase_HI_RT_Ty3"/>
    <property type="match status" value="1"/>
</dbReference>
<dbReference type="Gene3D" id="2.40.70.10">
    <property type="entry name" value="Acid Proteases"/>
    <property type="match status" value="1"/>
</dbReference>
<dbReference type="GO" id="GO:0004190">
    <property type="term" value="F:aspartic-type endopeptidase activity"/>
    <property type="evidence" value="ECO:0007669"/>
    <property type="project" value="UniProtKB-KW"/>
</dbReference>
<evidence type="ECO:0000256" key="11">
    <source>
        <dbReference type="SAM" id="MobiDB-lite"/>
    </source>
</evidence>
<dbReference type="InterPro" id="IPR000477">
    <property type="entry name" value="RT_dom"/>
</dbReference>
<dbReference type="Gene3D" id="3.30.70.270">
    <property type="match status" value="2"/>
</dbReference>
<dbReference type="InterPro" id="IPR021109">
    <property type="entry name" value="Peptidase_aspartic_dom_sf"/>
</dbReference>
<dbReference type="SUPFAM" id="SSF56672">
    <property type="entry name" value="DNA/RNA polymerases"/>
    <property type="match status" value="1"/>
</dbReference>
<dbReference type="PANTHER" id="PTHR37984:SF5">
    <property type="entry name" value="PROTEIN NYNRIN-LIKE"/>
    <property type="match status" value="1"/>
</dbReference>
<keyword evidence="7" id="KW-0238">DNA-binding</keyword>
<comment type="caution">
    <text evidence="14">The sequence shown here is derived from an EMBL/GenBank/DDBJ whole genome shotgun (WGS) entry which is preliminary data.</text>
</comment>
<keyword evidence="1" id="KW-0645">Protease</keyword>
<evidence type="ECO:0000256" key="7">
    <source>
        <dbReference type="ARBA" id="ARBA00023125"/>
    </source>
</evidence>
<keyword evidence="15" id="KW-1185">Reference proteome</keyword>
<feature type="domain" description="CCHC-type" evidence="12">
    <location>
        <begin position="134"/>
        <end position="150"/>
    </location>
</feature>
<evidence type="ECO:0000256" key="2">
    <source>
        <dbReference type="ARBA" id="ARBA00022679"/>
    </source>
</evidence>
<dbReference type="InterPro" id="IPR036875">
    <property type="entry name" value="Znf_CCHC_sf"/>
</dbReference>
<dbReference type="AlphaFoldDB" id="A0AAV6IYZ1"/>
<evidence type="ECO:0000259" key="13">
    <source>
        <dbReference type="PROSITE" id="PS50878"/>
    </source>
</evidence>
<dbReference type="GO" id="GO:0006508">
    <property type="term" value="P:proteolysis"/>
    <property type="evidence" value="ECO:0007669"/>
    <property type="project" value="UniProtKB-KW"/>
</dbReference>